<comment type="caution">
    <text evidence="3">The sequence shown here is derived from an EMBL/GenBank/DDBJ whole genome shotgun (WGS) entry which is preliminary data.</text>
</comment>
<keyword evidence="4" id="KW-1185">Reference proteome</keyword>
<feature type="region of interest" description="Disordered" evidence="1">
    <location>
        <begin position="570"/>
        <end position="596"/>
    </location>
</feature>
<gene>
    <name evidence="3" type="ORF">SVIO_072110</name>
</gene>
<dbReference type="Pfam" id="PF04326">
    <property type="entry name" value="SLFN_AlbA_2"/>
    <property type="match status" value="1"/>
</dbReference>
<dbReference type="EMBL" id="BJHW01000001">
    <property type="protein sequence ID" value="GDY56588.1"/>
    <property type="molecule type" value="Genomic_DNA"/>
</dbReference>
<feature type="compositionally biased region" description="Basic and acidic residues" evidence="1">
    <location>
        <begin position="9"/>
        <end position="37"/>
    </location>
</feature>
<dbReference type="InterPro" id="IPR038461">
    <property type="entry name" value="Schlafen_AlbA_2_dom_sf"/>
</dbReference>
<evidence type="ECO:0000256" key="1">
    <source>
        <dbReference type="SAM" id="MobiDB-lite"/>
    </source>
</evidence>
<dbReference type="Gene3D" id="3.30.950.30">
    <property type="entry name" value="Schlafen, AAA domain"/>
    <property type="match status" value="1"/>
</dbReference>
<protein>
    <recommendedName>
        <fullName evidence="2">Schlafen AlbA-2 domain-containing protein</fullName>
    </recommendedName>
</protein>
<dbReference type="PANTHER" id="PTHR30595">
    <property type="entry name" value="GLPR-RELATED TRANSCRIPTIONAL REPRESSOR"/>
    <property type="match status" value="1"/>
</dbReference>
<accession>A0A4D4LDM5</accession>
<feature type="domain" description="Schlafen AlbA-2" evidence="2">
    <location>
        <begin position="361"/>
        <end position="478"/>
    </location>
</feature>
<feature type="compositionally biased region" description="Polar residues" evidence="1">
    <location>
        <begin position="583"/>
        <end position="596"/>
    </location>
</feature>
<evidence type="ECO:0000259" key="2">
    <source>
        <dbReference type="Pfam" id="PF04326"/>
    </source>
</evidence>
<feature type="region of interest" description="Disordered" evidence="1">
    <location>
        <begin position="1"/>
        <end position="62"/>
    </location>
</feature>
<dbReference type="InterPro" id="IPR007421">
    <property type="entry name" value="Schlafen_AlbA_2_dom"/>
</dbReference>
<evidence type="ECO:0000313" key="3">
    <source>
        <dbReference type="EMBL" id="GDY56588.1"/>
    </source>
</evidence>
<dbReference type="AlphaFoldDB" id="A0A4D4LDM5"/>
<dbReference type="Proteomes" id="UP000301309">
    <property type="component" value="Unassembled WGS sequence"/>
</dbReference>
<evidence type="ECO:0000313" key="4">
    <source>
        <dbReference type="Proteomes" id="UP000301309"/>
    </source>
</evidence>
<feature type="compositionally biased region" description="Basic and acidic residues" evidence="1">
    <location>
        <begin position="46"/>
        <end position="62"/>
    </location>
</feature>
<name>A0A4D4LDM5_STRVO</name>
<organism evidence="3 4">
    <name type="scientific">Streptomyces violaceusniger</name>
    <dbReference type="NCBI Taxonomy" id="68280"/>
    <lineage>
        <taxon>Bacteria</taxon>
        <taxon>Bacillati</taxon>
        <taxon>Actinomycetota</taxon>
        <taxon>Actinomycetes</taxon>
        <taxon>Kitasatosporales</taxon>
        <taxon>Streptomycetaceae</taxon>
        <taxon>Streptomyces</taxon>
        <taxon>Streptomyces violaceusniger group</taxon>
    </lineage>
</organism>
<proteinExistence type="predicted"/>
<reference evidence="3 4" key="1">
    <citation type="journal article" date="2020" name="Int. J. Syst. Evol. Microbiol.">
        <title>Reclassification of Streptomyces castelarensis and Streptomyces sporoclivatus as later heterotypic synonyms of Streptomyces antimycoticus.</title>
        <authorList>
            <person name="Komaki H."/>
            <person name="Tamura T."/>
        </authorList>
    </citation>
    <scope>NUCLEOTIDE SEQUENCE [LARGE SCALE GENOMIC DNA]</scope>
    <source>
        <strain evidence="3 4">NBRC 13459</strain>
    </source>
</reference>
<sequence>MTAAASFPDPRDPEAVRQWMRENQRSHADRPAPRTPRELAASQHRRLLDRLGPPDEPRPSRRRLDVALTGDSTHQHTVRLDVLGPFLDGLQSSVTSIAQALGGRPTTHAPIPQAIREATALSAAATFPSSFGVVLYGPEWPTTDDWIGGDEERESLHLLDEAVGTVLNVSDLSKEADQDDSSLNEELIPLGARALKHMGKLTKVLTDKHVGLRLTWHAQNGRTRLSELSPASASRIQYVCEHSSYSEAEIVTVAGWLGSASAIHANAEIRTDSGELIRAKTDEPVTRRLSEYFGNRVEAQVEVTTVHYAGAGSARSTRYSPCATPDTGLRHRRHATTGVVRGIRENDPMTMDLADSLGTKESARLEFKRSAKRPEAIRKAICALANDLGRHGGGDLLIGVADDGTPMDEVDTSDRALLALTDMRDDGLILDRPSMTVSVAPYQGKPVIRVQVEAAATPPVRFDGVVWVRPGPSTRKANRDDERVLTERRRAADGPFDSRTVAGSTLDDLDLGLFRSTYLPSVVDPDVLDENGRPFGSSWPRCASQGSTAPPRRWGSWSPDSIRAARFLARTSSSSATREPISTPRSSTIKNCGTTSWTPRRGWRRSCAATSIPDSWTRADSGRNSVPTIPSRHCAKCA</sequence>
<dbReference type="PANTHER" id="PTHR30595:SF6">
    <property type="entry name" value="SCHLAFEN ALBA-2 DOMAIN-CONTAINING PROTEIN"/>
    <property type="match status" value="1"/>
</dbReference>